<dbReference type="AlphaFoldDB" id="A0A8X6HSP2"/>
<proteinExistence type="predicted"/>
<organism evidence="1 2">
    <name type="scientific">Trichonephila clavata</name>
    <name type="common">Joro spider</name>
    <name type="synonym">Nephila clavata</name>
    <dbReference type="NCBI Taxonomy" id="2740835"/>
    <lineage>
        <taxon>Eukaryota</taxon>
        <taxon>Metazoa</taxon>
        <taxon>Ecdysozoa</taxon>
        <taxon>Arthropoda</taxon>
        <taxon>Chelicerata</taxon>
        <taxon>Arachnida</taxon>
        <taxon>Araneae</taxon>
        <taxon>Araneomorphae</taxon>
        <taxon>Entelegynae</taxon>
        <taxon>Araneoidea</taxon>
        <taxon>Nephilidae</taxon>
        <taxon>Trichonephila</taxon>
    </lineage>
</organism>
<protein>
    <submittedName>
        <fullName evidence="1">Uncharacterized protein</fullName>
    </submittedName>
</protein>
<name>A0A8X6HSP2_TRICU</name>
<evidence type="ECO:0000313" key="1">
    <source>
        <dbReference type="EMBL" id="GFQ64500.1"/>
    </source>
</evidence>
<evidence type="ECO:0000313" key="2">
    <source>
        <dbReference type="Proteomes" id="UP000887116"/>
    </source>
</evidence>
<dbReference type="Proteomes" id="UP000887116">
    <property type="component" value="Unassembled WGS sequence"/>
</dbReference>
<accession>A0A8X6HSP2</accession>
<keyword evidence="2" id="KW-1185">Reference proteome</keyword>
<gene>
    <name evidence="1" type="ORF">TNCT_300501</name>
</gene>
<reference evidence="1" key="1">
    <citation type="submission" date="2020-07" db="EMBL/GenBank/DDBJ databases">
        <title>Multicomponent nature underlies the extraordinary mechanical properties of spider dragline silk.</title>
        <authorList>
            <person name="Kono N."/>
            <person name="Nakamura H."/>
            <person name="Mori M."/>
            <person name="Yoshida Y."/>
            <person name="Ohtoshi R."/>
            <person name="Malay A.D."/>
            <person name="Moran D.A.P."/>
            <person name="Tomita M."/>
            <person name="Numata K."/>
            <person name="Arakawa K."/>
        </authorList>
    </citation>
    <scope>NUCLEOTIDE SEQUENCE</scope>
</reference>
<comment type="caution">
    <text evidence="1">The sequence shown here is derived from an EMBL/GenBank/DDBJ whole genome shotgun (WGS) entry which is preliminary data.</text>
</comment>
<sequence>MGKCLEGDVRSPSRKFPFNSKLLFYLRSLHPSLRRNLIPKELLSLISPSVLNTIRTLNEMRHRREWDASPRPSSHN</sequence>
<dbReference type="EMBL" id="BMAO01020022">
    <property type="protein sequence ID" value="GFQ64500.1"/>
    <property type="molecule type" value="Genomic_DNA"/>
</dbReference>